<keyword evidence="1" id="KW-0436">Ligase</keyword>
<dbReference type="PROSITE" id="PS00867">
    <property type="entry name" value="CPSASE_2"/>
    <property type="match status" value="1"/>
</dbReference>
<evidence type="ECO:0000313" key="9">
    <source>
        <dbReference type="Proteomes" id="UP000036867"/>
    </source>
</evidence>
<dbReference type="FunFam" id="3.30.1490.20:FF:000003">
    <property type="entry name" value="acetyl-CoA carboxylase isoform X1"/>
    <property type="match status" value="1"/>
</dbReference>
<dbReference type="Proteomes" id="UP000036867">
    <property type="component" value="Unassembled WGS sequence"/>
</dbReference>
<dbReference type="Pfam" id="PF02785">
    <property type="entry name" value="Biotin_carb_C"/>
    <property type="match status" value="1"/>
</dbReference>
<dbReference type="STRING" id="263475.AMD00_13500"/>
<dbReference type="SUPFAM" id="SSF52440">
    <property type="entry name" value="PreATP-grasp domain"/>
    <property type="match status" value="1"/>
</dbReference>
<keyword evidence="9" id="KW-1185">Reference proteome</keyword>
<dbReference type="PATRIC" id="fig|263475.3.peg.3959"/>
<evidence type="ECO:0000259" key="7">
    <source>
        <dbReference type="PROSITE" id="PS50979"/>
    </source>
</evidence>
<keyword evidence="4" id="KW-0092">Biotin</keyword>
<dbReference type="GeneID" id="301137111"/>
<evidence type="ECO:0000256" key="3">
    <source>
        <dbReference type="ARBA" id="ARBA00022840"/>
    </source>
</evidence>
<organism evidence="8 9">
    <name type="scientific">Viridibacillus arvi</name>
    <dbReference type="NCBI Taxonomy" id="263475"/>
    <lineage>
        <taxon>Bacteria</taxon>
        <taxon>Bacillati</taxon>
        <taxon>Bacillota</taxon>
        <taxon>Bacilli</taxon>
        <taxon>Bacillales</taxon>
        <taxon>Caryophanaceae</taxon>
        <taxon>Viridibacillus</taxon>
    </lineage>
</organism>
<feature type="domain" description="Biotin carboxylation" evidence="7">
    <location>
        <begin position="1"/>
        <end position="445"/>
    </location>
</feature>
<evidence type="ECO:0000256" key="5">
    <source>
        <dbReference type="PROSITE-ProRule" id="PRU00409"/>
    </source>
</evidence>
<evidence type="ECO:0000259" key="6">
    <source>
        <dbReference type="PROSITE" id="PS50975"/>
    </source>
</evidence>
<dbReference type="GO" id="GO:0005524">
    <property type="term" value="F:ATP binding"/>
    <property type="evidence" value="ECO:0007669"/>
    <property type="project" value="UniProtKB-UniRule"/>
</dbReference>
<dbReference type="Gene3D" id="3.30.470.20">
    <property type="entry name" value="ATP-grasp fold, B domain"/>
    <property type="match status" value="1"/>
</dbReference>
<dbReference type="InterPro" id="IPR011764">
    <property type="entry name" value="Biotin_carboxylation_dom"/>
</dbReference>
<evidence type="ECO:0000256" key="4">
    <source>
        <dbReference type="ARBA" id="ARBA00023267"/>
    </source>
</evidence>
<reference evidence="9" key="1">
    <citation type="submission" date="2015-08" db="EMBL/GenBank/DDBJ databases">
        <title>Fjat-10028 dsm 16317.</title>
        <authorList>
            <person name="Liu B."/>
            <person name="Wang J."/>
            <person name="Zhu Y."/>
            <person name="Liu G."/>
            <person name="Chen Q."/>
            <person name="Chen Z."/>
            <person name="Lan J."/>
            <person name="Che J."/>
            <person name="Ge C."/>
            <person name="Shi H."/>
            <person name="Pan Z."/>
            <person name="Liu X."/>
        </authorList>
    </citation>
    <scope>NUCLEOTIDE SEQUENCE [LARGE SCALE GENOMIC DNA]</scope>
    <source>
        <strain evidence="9">DSM 16317</strain>
    </source>
</reference>
<dbReference type="InterPro" id="IPR005482">
    <property type="entry name" value="Biotin_COase_C"/>
</dbReference>
<dbReference type="InterPro" id="IPR011054">
    <property type="entry name" value="Rudment_hybrid_motif"/>
</dbReference>
<evidence type="ECO:0000256" key="2">
    <source>
        <dbReference type="ARBA" id="ARBA00022741"/>
    </source>
</evidence>
<dbReference type="PROSITE" id="PS50979">
    <property type="entry name" value="BC"/>
    <property type="match status" value="1"/>
</dbReference>
<dbReference type="EMBL" id="LILB01000005">
    <property type="protein sequence ID" value="KOO49382.1"/>
    <property type="molecule type" value="Genomic_DNA"/>
</dbReference>
<comment type="caution">
    <text evidence="8">The sequence shown here is derived from an EMBL/GenBank/DDBJ whole genome shotgun (WGS) entry which is preliminary data.</text>
</comment>
<dbReference type="GO" id="GO:0046872">
    <property type="term" value="F:metal ion binding"/>
    <property type="evidence" value="ECO:0007669"/>
    <property type="project" value="InterPro"/>
</dbReference>
<protein>
    <submittedName>
        <fullName evidence="8">Biotin carboxylase</fullName>
    </submittedName>
</protein>
<dbReference type="GO" id="GO:0016874">
    <property type="term" value="F:ligase activity"/>
    <property type="evidence" value="ECO:0007669"/>
    <property type="project" value="UniProtKB-KW"/>
</dbReference>
<proteinExistence type="predicted"/>
<dbReference type="InterPro" id="IPR016185">
    <property type="entry name" value="PreATP-grasp_dom_sf"/>
</dbReference>
<dbReference type="InterPro" id="IPR005481">
    <property type="entry name" value="BC-like_N"/>
</dbReference>
<keyword evidence="2 5" id="KW-0547">Nucleotide-binding</keyword>
<dbReference type="SMART" id="SM00878">
    <property type="entry name" value="Biotin_carb_C"/>
    <property type="match status" value="1"/>
</dbReference>
<dbReference type="FunFam" id="3.40.50.20:FF:000010">
    <property type="entry name" value="Propionyl-CoA carboxylase subunit alpha"/>
    <property type="match status" value="1"/>
</dbReference>
<keyword evidence="3 5" id="KW-0067">ATP-binding</keyword>
<evidence type="ECO:0000256" key="1">
    <source>
        <dbReference type="ARBA" id="ARBA00022598"/>
    </source>
</evidence>
<name>A0A0M0LEN5_9BACL</name>
<sequence length="456" mass="50580">MRKVLIANRGEIARRIISTCHKLGIETVAIYSDADQDLPFVKEATNAVRIGGNQVVQSYLKADDIIQLAIEHQVSDIHPGYGLLSENADFARKVEAAGIRWIGPNANVIEQMGDKIQARQTMKSAGVPVVPGSEEGLTSLEEALQFASLIGYPVMLKASAGGGGIGMVCCEDEQALSQSFENVKKRAQSYFKNDLVFIEKYIPNARHIEVQIFGDAEGNIVHLFERNCSIQRRHQKVIEESPSPNFPQEERVKLLQAAVDAAKAVRYTNAGTVEFIVDAENHFYFLEMNTRLQVEHPVTEAITGFDLVEWQLQVAEGKTLPVKDQTAIKCTGHAIEYRIYAEDPERFLPSPGKLQVLKFPRKGNCRIDSGYVEGNAVSPFYDPLIAKLIVFGETREQALANSETAIKGIDIQGVKSNLLLFDRLLQDVMFQSGVYHTSSLTEWLANHKGDKIYGGN</sequence>
<dbReference type="InterPro" id="IPR005479">
    <property type="entry name" value="CPAse_ATP-bd"/>
</dbReference>
<dbReference type="PROSITE" id="PS00866">
    <property type="entry name" value="CPSASE_1"/>
    <property type="match status" value="1"/>
</dbReference>
<dbReference type="Pfam" id="PF02786">
    <property type="entry name" value="CPSase_L_D2"/>
    <property type="match status" value="1"/>
</dbReference>
<dbReference type="SUPFAM" id="SSF51246">
    <property type="entry name" value="Rudiment single hybrid motif"/>
    <property type="match status" value="1"/>
</dbReference>
<dbReference type="OrthoDB" id="9807469at2"/>
<evidence type="ECO:0000313" key="8">
    <source>
        <dbReference type="EMBL" id="KOO49382.1"/>
    </source>
</evidence>
<dbReference type="PANTHER" id="PTHR18866:SF128">
    <property type="entry name" value="UREA AMIDOLYASE"/>
    <property type="match status" value="1"/>
</dbReference>
<dbReference type="InterPro" id="IPR011761">
    <property type="entry name" value="ATP-grasp"/>
</dbReference>
<feature type="domain" description="ATP-grasp" evidence="6">
    <location>
        <begin position="119"/>
        <end position="316"/>
    </location>
</feature>
<dbReference type="AlphaFoldDB" id="A0A0M0LEN5"/>
<dbReference type="InterPro" id="IPR050856">
    <property type="entry name" value="Biotin_carboxylase_complex"/>
</dbReference>
<dbReference type="Pfam" id="PF00289">
    <property type="entry name" value="Biotin_carb_N"/>
    <property type="match status" value="1"/>
</dbReference>
<dbReference type="RefSeq" id="WP_053417548.1">
    <property type="nucleotide sequence ID" value="NZ_LILB01000005.1"/>
</dbReference>
<dbReference type="PROSITE" id="PS50975">
    <property type="entry name" value="ATP_GRASP"/>
    <property type="match status" value="1"/>
</dbReference>
<gene>
    <name evidence="8" type="ORF">AMD00_13500</name>
</gene>
<dbReference type="PANTHER" id="PTHR18866">
    <property type="entry name" value="CARBOXYLASE:PYRUVATE/ACETYL-COA/PROPIONYL-COA CARBOXYLASE"/>
    <property type="match status" value="1"/>
</dbReference>
<dbReference type="SUPFAM" id="SSF56059">
    <property type="entry name" value="Glutathione synthetase ATP-binding domain-like"/>
    <property type="match status" value="1"/>
</dbReference>
<accession>A0A0M0LEN5</accession>